<organism evidence="1 2">
    <name type="scientific">Danionella cerebrum</name>
    <dbReference type="NCBI Taxonomy" id="2873325"/>
    <lineage>
        <taxon>Eukaryota</taxon>
        <taxon>Metazoa</taxon>
        <taxon>Chordata</taxon>
        <taxon>Craniata</taxon>
        <taxon>Vertebrata</taxon>
        <taxon>Euteleostomi</taxon>
        <taxon>Actinopterygii</taxon>
        <taxon>Neopterygii</taxon>
        <taxon>Teleostei</taxon>
        <taxon>Ostariophysi</taxon>
        <taxon>Cypriniformes</taxon>
        <taxon>Danionidae</taxon>
        <taxon>Danioninae</taxon>
        <taxon>Danionella</taxon>
    </lineage>
</organism>
<dbReference type="Proteomes" id="UP000316079">
    <property type="component" value="Unassembled WGS sequence"/>
</dbReference>
<accession>A0A553MUV7</accession>
<evidence type="ECO:0000313" key="1">
    <source>
        <dbReference type="EMBL" id="TRY56966.1"/>
    </source>
</evidence>
<keyword evidence="2" id="KW-1185">Reference proteome</keyword>
<dbReference type="AlphaFoldDB" id="A0A553MUV7"/>
<sequence>MRPISLSEPLHSLQFNSTLFYSLLHKRAGAETRPGAFFSTLALPFHNRTLSHTDGSPETRNTHLSLIHTRKGSDKSEEDLRYRCEGVFVREDVCLNICFMSFESLRHRNLHDEWICSLIGCSSEVPYREALTHGPPQKADPLLSLEQEMFNLIDRRTMVWSDPAVRGGTLRNTLTTLTQSRCPSHTYSGAAADTDTLIPPHSCSRLDLTRPFHEHWRNVWGQLLFSSAHEQIFSGEFWDIFVNGQLTFIAFSWILIG</sequence>
<proteinExistence type="predicted"/>
<name>A0A553MUV7_9TELE</name>
<comment type="caution">
    <text evidence="1">The sequence shown here is derived from an EMBL/GenBank/DDBJ whole genome shotgun (WGS) entry which is preliminary data.</text>
</comment>
<protein>
    <submittedName>
        <fullName evidence="1">Uncharacterized protein</fullName>
    </submittedName>
</protein>
<dbReference type="EMBL" id="SRMA01027249">
    <property type="protein sequence ID" value="TRY56966.1"/>
    <property type="molecule type" value="Genomic_DNA"/>
</dbReference>
<gene>
    <name evidence="1" type="ORF">DNTS_023894</name>
</gene>
<reference evidence="1 2" key="1">
    <citation type="journal article" date="2019" name="Sci. Data">
        <title>Hybrid genome assembly and annotation of Danionella translucida.</title>
        <authorList>
            <person name="Kadobianskyi M."/>
            <person name="Schulze L."/>
            <person name="Schuelke M."/>
            <person name="Judkewitz B."/>
        </authorList>
    </citation>
    <scope>NUCLEOTIDE SEQUENCE [LARGE SCALE GENOMIC DNA]</scope>
    <source>
        <strain evidence="1 2">Bolton</strain>
    </source>
</reference>
<evidence type="ECO:0000313" key="2">
    <source>
        <dbReference type="Proteomes" id="UP000316079"/>
    </source>
</evidence>